<evidence type="ECO:0000313" key="2">
    <source>
        <dbReference type="Proteomes" id="UP000325579"/>
    </source>
</evidence>
<dbReference type="GeneID" id="43674125"/>
<accession>A0A5N7DEY5</accession>
<dbReference type="EMBL" id="ML736764">
    <property type="protein sequence ID" value="KAE8404829.1"/>
    <property type="molecule type" value="Genomic_DNA"/>
</dbReference>
<sequence length="552" mass="63621">MGPCLWRDEIGQCTCPSGSSISYLDELPNLVAYDKCSHAMSSHVSYHMGPQVATQNELVDELIARVKFFHIIQVNGTPASGKTTLKNLMVNKLLEWRSNNTLRSANGWAAYLHKQTGISRYQWLIHREYLFLDETQQSYWDDQLRAELFKAVELVSQIYIVLFMSYGSPTLGFNCFEQEKYIKMPMVFGPEQQIALKPNENIQSSWRAVGLLSENEGNQVLDRYTQSLIPNCGAILTQDLKQGFFRSILIRVPELYDLVRRRQPITWSMASKILFSNPKGFFDTMRALPFTRGLPPANILQRQGVASVLKDAIACDGVYQSSFENKSRESQEALERIWVNGWLHAETSGNGIRFVFASQLHRWYCQHLLTEKGPDNELAYSSPLILAIEAIKRFRPYQLSDPLRSITDPAPSPYEDQCQKEFYRCLFPLLDGHAIMSPEFLIKTGIKGGTIDFYVAQKKWGLEFLRNRDRVLKHMQRFEPNGQYYHMIEQGKMEQFIVIDFTNELPKKAYPEFQGHLYHVVFSENYHKVRVMDAGLNEVVCFVLMENSSPVH</sequence>
<dbReference type="Proteomes" id="UP000325579">
    <property type="component" value="Unassembled WGS sequence"/>
</dbReference>
<dbReference type="RefSeq" id="XP_031942148.1">
    <property type="nucleotide sequence ID" value="XM_032089434.1"/>
</dbReference>
<evidence type="ECO:0000313" key="1">
    <source>
        <dbReference type="EMBL" id="KAE8404829.1"/>
    </source>
</evidence>
<proteinExistence type="predicted"/>
<reference evidence="1 2" key="1">
    <citation type="submission" date="2019-04" db="EMBL/GenBank/DDBJ databases">
        <authorList>
            <consortium name="DOE Joint Genome Institute"/>
            <person name="Mondo S."/>
            <person name="Kjaerbolling I."/>
            <person name="Vesth T."/>
            <person name="Frisvad J.C."/>
            <person name="Nybo J.L."/>
            <person name="Theobald S."/>
            <person name="Kildgaard S."/>
            <person name="Isbrandt T."/>
            <person name="Kuo A."/>
            <person name="Sato A."/>
            <person name="Lyhne E.K."/>
            <person name="Kogle M.E."/>
            <person name="Wiebenga A."/>
            <person name="Kun R.S."/>
            <person name="Lubbers R.J."/>
            <person name="Makela M.R."/>
            <person name="Barry K."/>
            <person name="Chovatia M."/>
            <person name="Clum A."/>
            <person name="Daum C."/>
            <person name="Haridas S."/>
            <person name="He G."/>
            <person name="LaButti K."/>
            <person name="Lipzen A."/>
            <person name="Riley R."/>
            <person name="Salamov A."/>
            <person name="Simmons B.A."/>
            <person name="Magnuson J.K."/>
            <person name="Henrissat B."/>
            <person name="Mortensen U.H."/>
            <person name="Larsen T.O."/>
            <person name="Devries R.P."/>
            <person name="Grigoriev I.V."/>
            <person name="Machida M."/>
            <person name="Baker S.E."/>
            <person name="Andersen M.R."/>
            <person name="Cantor M.N."/>
            <person name="Hua S.X."/>
        </authorList>
    </citation>
    <scope>NUCLEOTIDE SEQUENCE [LARGE SCALE GENOMIC DNA]</scope>
    <source>
        <strain evidence="1 2">CBS 119388</strain>
    </source>
</reference>
<protein>
    <submittedName>
        <fullName evidence="1">Uncharacterized protein</fullName>
    </submittedName>
</protein>
<dbReference type="OrthoDB" id="2364732at2759"/>
<organism evidence="1 2">
    <name type="scientific">Aspergillus pseudonomiae</name>
    <dbReference type="NCBI Taxonomy" id="1506151"/>
    <lineage>
        <taxon>Eukaryota</taxon>
        <taxon>Fungi</taxon>
        <taxon>Dikarya</taxon>
        <taxon>Ascomycota</taxon>
        <taxon>Pezizomycotina</taxon>
        <taxon>Eurotiomycetes</taxon>
        <taxon>Eurotiomycetidae</taxon>
        <taxon>Eurotiales</taxon>
        <taxon>Aspergillaceae</taxon>
        <taxon>Aspergillus</taxon>
        <taxon>Aspergillus subgen. Circumdati</taxon>
    </lineage>
</organism>
<keyword evidence="2" id="KW-1185">Reference proteome</keyword>
<gene>
    <name evidence="1" type="ORF">BDV37DRAFT_293510</name>
</gene>
<dbReference type="AlphaFoldDB" id="A0A5N7DEY5"/>
<name>A0A5N7DEY5_9EURO</name>